<evidence type="ECO:0000313" key="2">
    <source>
        <dbReference type="Proteomes" id="UP000828390"/>
    </source>
</evidence>
<sequence>MIICGRSKNPFLPCPSAHDAGARKIRSCPAQVCECCALGQGSPQMIMPSKTRIISINVTQNGTDKHYSKSASELKRSDVIFKIHS</sequence>
<reference evidence="1" key="1">
    <citation type="journal article" date="2019" name="bioRxiv">
        <title>The Genome of the Zebra Mussel, Dreissena polymorpha: A Resource for Invasive Species Research.</title>
        <authorList>
            <person name="McCartney M.A."/>
            <person name="Auch B."/>
            <person name="Kono T."/>
            <person name="Mallez S."/>
            <person name="Zhang Y."/>
            <person name="Obille A."/>
            <person name="Becker A."/>
            <person name="Abrahante J.E."/>
            <person name="Garbe J."/>
            <person name="Badalamenti J.P."/>
            <person name="Herman A."/>
            <person name="Mangelson H."/>
            <person name="Liachko I."/>
            <person name="Sullivan S."/>
            <person name="Sone E.D."/>
            <person name="Koren S."/>
            <person name="Silverstein K.A.T."/>
            <person name="Beckman K.B."/>
            <person name="Gohl D.M."/>
        </authorList>
    </citation>
    <scope>NUCLEOTIDE SEQUENCE</scope>
    <source>
        <strain evidence="1">Duluth1</strain>
        <tissue evidence="1">Whole animal</tissue>
    </source>
</reference>
<evidence type="ECO:0000313" key="1">
    <source>
        <dbReference type="EMBL" id="KAH3870097.1"/>
    </source>
</evidence>
<comment type="caution">
    <text evidence="1">The sequence shown here is derived from an EMBL/GenBank/DDBJ whole genome shotgun (WGS) entry which is preliminary data.</text>
</comment>
<name>A0A9D4M3D2_DREPO</name>
<dbReference type="EMBL" id="JAIWYP010000002">
    <property type="protein sequence ID" value="KAH3870097.1"/>
    <property type="molecule type" value="Genomic_DNA"/>
</dbReference>
<accession>A0A9D4M3D2</accession>
<proteinExistence type="predicted"/>
<protein>
    <submittedName>
        <fullName evidence="1">Uncharacterized protein</fullName>
    </submittedName>
</protein>
<organism evidence="1 2">
    <name type="scientific">Dreissena polymorpha</name>
    <name type="common">Zebra mussel</name>
    <name type="synonym">Mytilus polymorpha</name>
    <dbReference type="NCBI Taxonomy" id="45954"/>
    <lineage>
        <taxon>Eukaryota</taxon>
        <taxon>Metazoa</taxon>
        <taxon>Spiralia</taxon>
        <taxon>Lophotrochozoa</taxon>
        <taxon>Mollusca</taxon>
        <taxon>Bivalvia</taxon>
        <taxon>Autobranchia</taxon>
        <taxon>Heteroconchia</taxon>
        <taxon>Euheterodonta</taxon>
        <taxon>Imparidentia</taxon>
        <taxon>Neoheterodontei</taxon>
        <taxon>Myida</taxon>
        <taxon>Dreissenoidea</taxon>
        <taxon>Dreissenidae</taxon>
        <taxon>Dreissena</taxon>
    </lineage>
</organism>
<dbReference type="AlphaFoldDB" id="A0A9D4M3D2"/>
<reference evidence="1" key="2">
    <citation type="submission" date="2020-11" db="EMBL/GenBank/DDBJ databases">
        <authorList>
            <person name="McCartney M.A."/>
            <person name="Auch B."/>
            <person name="Kono T."/>
            <person name="Mallez S."/>
            <person name="Becker A."/>
            <person name="Gohl D.M."/>
            <person name="Silverstein K.A.T."/>
            <person name="Koren S."/>
            <person name="Bechman K.B."/>
            <person name="Herman A."/>
            <person name="Abrahante J.E."/>
            <person name="Garbe J."/>
        </authorList>
    </citation>
    <scope>NUCLEOTIDE SEQUENCE</scope>
    <source>
        <strain evidence="1">Duluth1</strain>
        <tissue evidence="1">Whole animal</tissue>
    </source>
</reference>
<keyword evidence="2" id="KW-1185">Reference proteome</keyword>
<dbReference type="Proteomes" id="UP000828390">
    <property type="component" value="Unassembled WGS sequence"/>
</dbReference>
<gene>
    <name evidence="1" type="ORF">DPMN_033278</name>
</gene>